<proteinExistence type="predicted"/>
<dbReference type="InterPro" id="IPR023214">
    <property type="entry name" value="HAD_sf"/>
</dbReference>
<accession>A0ABP6P5U3</accession>
<dbReference type="Gene3D" id="3.40.50.1000">
    <property type="entry name" value="HAD superfamily/HAD-like"/>
    <property type="match status" value="1"/>
</dbReference>
<dbReference type="RefSeq" id="WP_344688484.1">
    <property type="nucleotide sequence ID" value="NZ_BAAAVV010000003.1"/>
</dbReference>
<protein>
    <submittedName>
        <fullName evidence="1">HAD family hydrolase</fullName>
    </submittedName>
</protein>
<dbReference type="InterPro" id="IPR036412">
    <property type="entry name" value="HAD-like_sf"/>
</dbReference>
<dbReference type="SUPFAM" id="SSF56784">
    <property type="entry name" value="HAD-like"/>
    <property type="match status" value="1"/>
</dbReference>
<name>A0ABP6P5U3_9ACTN</name>
<organism evidence="1 2">
    <name type="scientific">Blastococcus jejuensis</name>
    <dbReference type="NCBI Taxonomy" id="351224"/>
    <lineage>
        <taxon>Bacteria</taxon>
        <taxon>Bacillati</taxon>
        <taxon>Actinomycetota</taxon>
        <taxon>Actinomycetes</taxon>
        <taxon>Geodermatophilales</taxon>
        <taxon>Geodermatophilaceae</taxon>
        <taxon>Blastococcus</taxon>
    </lineage>
</organism>
<dbReference type="Pfam" id="PF12710">
    <property type="entry name" value="HAD"/>
    <property type="match status" value="1"/>
</dbReference>
<gene>
    <name evidence="1" type="ORF">GCM10010531_18270</name>
</gene>
<dbReference type="GO" id="GO:0016787">
    <property type="term" value="F:hydrolase activity"/>
    <property type="evidence" value="ECO:0007669"/>
    <property type="project" value="UniProtKB-KW"/>
</dbReference>
<keyword evidence="1" id="KW-0378">Hydrolase</keyword>
<reference evidence="2" key="1">
    <citation type="journal article" date="2019" name="Int. J. Syst. Evol. Microbiol.">
        <title>The Global Catalogue of Microorganisms (GCM) 10K type strain sequencing project: providing services to taxonomists for standard genome sequencing and annotation.</title>
        <authorList>
            <consortium name="The Broad Institute Genomics Platform"/>
            <consortium name="The Broad Institute Genome Sequencing Center for Infectious Disease"/>
            <person name="Wu L."/>
            <person name="Ma J."/>
        </authorList>
    </citation>
    <scope>NUCLEOTIDE SEQUENCE [LARGE SCALE GENOMIC DNA]</scope>
    <source>
        <strain evidence="2">JCM 15614</strain>
    </source>
</reference>
<comment type="caution">
    <text evidence="1">The sequence shown here is derived from an EMBL/GenBank/DDBJ whole genome shotgun (WGS) entry which is preliminary data.</text>
</comment>
<dbReference type="Gene3D" id="1.20.1440.100">
    <property type="entry name" value="SG protein - dephosphorylation function"/>
    <property type="match status" value="1"/>
</dbReference>
<sequence>MSGTVVFDLDKVLLGGDASTLFLHGRFRQAPGRTLAMVLAAPLLLPGSAVPHLRPLAARVMTRLAVGGSPDTDVDDVAAAYRCALQLKPEAAIADAIACVRRHEAAGERVVVATGCEETLARGFLSAIGLGHLDVVGSTGSYRPPRIRRAMGEGKVEMLTDRGYPPPWTAVYSDAPSDLPLFAGTDRPVLVNADEKATEKVARSLGRRPETVTWR</sequence>
<evidence type="ECO:0000313" key="2">
    <source>
        <dbReference type="Proteomes" id="UP001499924"/>
    </source>
</evidence>
<evidence type="ECO:0000313" key="1">
    <source>
        <dbReference type="EMBL" id="GAA3166053.1"/>
    </source>
</evidence>
<dbReference type="Proteomes" id="UP001499924">
    <property type="component" value="Unassembled WGS sequence"/>
</dbReference>
<keyword evidence="2" id="KW-1185">Reference proteome</keyword>
<dbReference type="EMBL" id="BAAAVV010000003">
    <property type="protein sequence ID" value="GAA3166053.1"/>
    <property type="molecule type" value="Genomic_DNA"/>
</dbReference>